<sequence>MSSFVVSRVVAMDRDAAFADWIVPARMRTWWWPQWPDTVYRLDARPDRAWEIRSPSAGAGISGRYTEVVPGASLGFTWEWDGAERPDRVLVLFSDDRAHAEDDPEHVVEPSRTEVTVVHVAPGRPVVDDHVRGWNDVLDRLPGRIA</sequence>
<keyword evidence="4" id="KW-1185">Reference proteome</keyword>
<protein>
    <submittedName>
        <fullName evidence="3">SRPBCC domain-containing protein</fullName>
    </submittedName>
</protein>
<gene>
    <name evidence="3" type="ORF">K8F61_11165</name>
</gene>
<dbReference type="RefSeq" id="WP_231819165.1">
    <property type="nucleotide sequence ID" value="NZ_CP082781.1"/>
</dbReference>
<dbReference type="CDD" id="cd07814">
    <property type="entry name" value="SRPBCC_CalC_Aha1-like"/>
    <property type="match status" value="1"/>
</dbReference>
<evidence type="ECO:0000256" key="1">
    <source>
        <dbReference type="ARBA" id="ARBA00006817"/>
    </source>
</evidence>
<name>A0ABY3RQM7_9MICO</name>
<proteinExistence type="inferred from homology"/>
<dbReference type="EMBL" id="CP082781">
    <property type="protein sequence ID" value="UGS25250.1"/>
    <property type="molecule type" value="Genomic_DNA"/>
</dbReference>
<dbReference type="Pfam" id="PF08327">
    <property type="entry name" value="AHSA1"/>
    <property type="match status" value="1"/>
</dbReference>
<organism evidence="3 4">
    <name type="scientific">Microbacterium resistens</name>
    <dbReference type="NCBI Taxonomy" id="156977"/>
    <lineage>
        <taxon>Bacteria</taxon>
        <taxon>Bacillati</taxon>
        <taxon>Actinomycetota</taxon>
        <taxon>Actinomycetes</taxon>
        <taxon>Micrococcales</taxon>
        <taxon>Microbacteriaceae</taxon>
        <taxon>Microbacterium</taxon>
    </lineage>
</organism>
<evidence type="ECO:0000259" key="2">
    <source>
        <dbReference type="Pfam" id="PF08327"/>
    </source>
</evidence>
<evidence type="ECO:0000313" key="3">
    <source>
        <dbReference type="EMBL" id="UGS25250.1"/>
    </source>
</evidence>
<dbReference type="Proteomes" id="UP001199642">
    <property type="component" value="Chromosome"/>
</dbReference>
<comment type="similarity">
    <text evidence="1">Belongs to the AHA1 family.</text>
</comment>
<evidence type="ECO:0000313" key="4">
    <source>
        <dbReference type="Proteomes" id="UP001199642"/>
    </source>
</evidence>
<dbReference type="InterPro" id="IPR013538">
    <property type="entry name" value="ASHA1/2-like_C"/>
</dbReference>
<accession>A0ABY3RQM7</accession>
<dbReference type="SUPFAM" id="SSF55961">
    <property type="entry name" value="Bet v1-like"/>
    <property type="match status" value="1"/>
</dbReference>
<dbReference type="Gene3D" id="3.30.530.20">
    <property type="match status" value="1"/>
</dbReference>
<feature type="domain" description="Activator of Hsp90 ATPase homologue 1/2-like C-terminal" evidence="2">
    <location>
        <begin position="14"/>
        <end position="141"/>
    </location>
</feature>
<dbReference type="InterPro" id="IPR023393">
    <property type="entry name" value="START-like_dom_sf"/>
</dbReference>
<reference evidence="3 4" key="1">
    <citation type="submission" date="2023-01" db="EMBL/GenBank/DDBJ databases">
        <title>Characterization of estradiol degrading bacteria Microbacterium sp. MZT7 and reveal degrading genes through genome analysis.</title>
        <authorList>
            <person name="Hao P."/>
            <person name="Gao Y."/>
        </authorList>
    </citation>
    <scope>NUCLEOTIDE SEQUENCE [LARGE SCALE GENOMIC DNA]</scope>
    <source>
        <strain evidence="3 4">MZT7</strain>
    </source>
</reference>